<dbReference type="RefSeq" id="YP_009007658.1">
    <property type="nucleotide sequence ID" value="NC_023581.1"/>
</dbReference>
<dbReference type="InterPro" id="IPR027417">
    <property type="entry name" value="P-loop_NTPase"/>
</dbReference>
<evidence type="ECO:0000313" key="2">
    <source>
        <dbReference type="Proteomes" id="UP000017656"/>
    </source>
</evidence>
<reference evidence="1 2" key="1">
    <citation type="journal article" date="2013" name="Genome Announc.">
        <title>Complete Genome of Acinetobacter baumannii N4-Like Podophage Presley.</title>
        <authorList>
            <person name="Farmer N.G."/>
            <person name="Wood T.L."/>
            <person name="Chamakura K.R."/>
            <person name="Kuty Everett G.F."/>
        </authorList>
    </citation>
    <scope>NUCLEOTIDE SEQUENCE [LARGE SCALE GENOMIC DNA]</scope>
</reference>
<dbReference type="KEGG" id="vg:18504228"/>
<dbReference type="GeneID" id="18504228"/>
<gene>
    <name evidence="1" type="ORF">Presley_90</name>
</gene>
<dbReference type="OrthoDB" id="1253at10239"/>
<protein>
    <submittedName>
        <fullName evidence="1">Terminase large subunit</fullName>
    </submittedName>
</protein>
<dbReference type="Proteomes" id="UP000017656">
    <property type="component" value="Segment"/>
</dbReference>
<name>U5PZT1_9CAUD</name>
<dbReference type="EMBL" id="KF669658">
    <property type="protein sequence ID" value="AGY48157.1"/>
    <property type="molecule type" value="Genomic_DNA"/>
</dbReference>
<sequence length="540" mass="61804">MVDLSVQKKKAPTVEDYLNNIDYSDLEGYVPTDFALQFVNFIKLVNGGQGEENLTPLVHFRVLDSFTTDKQNVANMMHRGIGKTTLMEYLFLYLATYEVLPGFGVVNLAIYVSDSVDNGVANMRKNLEYRWENSEFLQQVLPPECCHFTNNRWELGNKNGHKLIIKGYGAKTGVRGTKELGKRPQLAILDDLVSDEDARSPTVISSIKDTVHKAIKYAMHPTKSKTFWCGTPFNAGDPLYEVVESGEWEVNVYPICEKFPCSREEFRGSWPDRFTYDYVKRTYDMAIGEGTIAGFNQELMLRIMSDDDRLIQESDIRWYSLRTLMANKDSFNFYITTDFATSAKQSADFNFISVWAVNHLGDWFWCDGICKRQTMDHTMNDLFRLVQKWRPLEVGVEVTGQQAGFIPWITDQMMNRNIWFSLGSHGNSSQPGIRPTTDKLQRFNVTVPMFKKGSVYFPNELYEDPEKRDPALVELLEELRLVAASGFKSKHDDGLDTISQLPLLRLIKPSEVSVGHLGSTSMWDIEEEQVNMNPLKSYIV</sequence>
<keyword evidence="2" id="KW-1185">Reference proteome</keyword>
<organism evidence="1 2">
    <name type="scientific">Acinetobacter phage Presley</name>
    <dbReference type="NCBI Taxonomy" id="1406780"/>
    <lineage>
        <taxon>Viruses</taxon>
        <taxon>Duplodnaviria</taxon>
        <taxon>Heunggongvirae</taxon>
        <taxon>Uroviricota</taxon>
        <taxon>Caudoviricetes</taxon>
        <taxon>Schitoviridae</taxon>
        <taxon>Presleyvirus</taxon>
        <taxon>Presleyvirus presley</taxon>
    </lineage>
</organism>
<evidence type="ECO:0000313" key="1">
    <source>
        <dbReference type="EMBL" id="AGY48157.1"/>
    </source>
</evidence>
<dbReference type="Gene3D" id="3.40.50.300">
    <property type="entry name" value="P-loop containing nucleotide triphosphate hydrolases"/>
    <property type="match status" value="1"/>
</dbReference>
<proteinExistence type="predicted"/>
<accession>U5PZT1</accession>